<sequence>MHKWKGASGVCVNENNELLMVLQGKPEEVKKWTAPSGGVEEGETYDECCLREFNEETGNKAEIIEKVNVKKGRNENHQIDYEVHYFKVKVIGGTRKLQDPDQLIHAIEWKTKEELAILPLAFKEDQEFLLKMIT</sequence>
<dbReference type="EMBL" id="BMIN01000007">
    <property type="protein sequence ID" value="GGD11967.1"/>
    <property type="molecule type" value="Genomic_DNA"/>
</dbReference>
<dbReference type="InterPro" id="IPR020476">
    <property type="entry name" value="Nudix_hydrolase"/>
</dbReference>
<organism evidence="5 6">
    <name type="scientific">Pontibacillus salipaludis</name>
    <dbReference type="NCBI Taxonomy" id="1697394"/>
    <lineage>
        <taxon>Bacteria</taxon>
        <taxon>Bacillati</taxon>
        <taxon>Bacillota</taxon>
        <taxon>Bacilli</taxon>
        <taxon>Bacillales</taxon>
        <taxon>Bacillaceae</taxon>
        <taxon>Pontibacillus</taxon>
    </lineage>
</organism>
<dbReference type="PRINTS" id="PR00502">
    <property type="entry name" value="NUDIXFAMILY"/>
</dbReference>
<dbReference type="PANTHER" id="PTHR43046">
    <property type="entry name" value="GDP-MANNOSE MANNOSYL HYDROLASE"/>
    <property type="match status" value="1"/>
</dbReference>
<dbReference type="InterPro" id="IPR020084">
    <property type="entry name" value="NUDIX_hydrolase_CS"/>
</dbReference>
<evidence type="ECO:0000256" key="2">
    <source>
        <dbReference type="ARBA" id="ARBA00022801"/>
    </source>
</evidence>
<dbReference type="InterPro" id="IPR015797">
    <property type="entry name" value="NUDIX_hydrolase-like_dom_sf"/>
</dbReference>
<evidence type="ECO:0000259" key="4">
    <source>
        <dbReference type="PROSITE" id="PS51462"/>
    </source>
</evidence>
<keyword evidence="2 3" id="KW-0378">Hydrolase</keyword>
<comment type="similarity">
    <text evidence="3">Belongs to the Nudix hydrolase family.</text>
</comment>
<dbReference type="InterPro" id="IPR000086">
    <property type="entry name" value="NUDIX_hydrolase_dom"/>
</dbReference>
<feature type="domain" description="Nudix hydrolase" evidence="4">
    <location>
        <begin position="3"/>
        <end position="134"/>
    </location>
</feature>
<comment type="cofactor">
    <cofactor evidence="1">
        <name>Mg(2+)</name>
        <dbReference type="ChEBI" id="CHEBI:18420"/>
    </cofactor>
</comment>
<dbReference type="Gene3D" id="3.90.79.10">
    <property type="entry name" value="Nucleoside Triphosphate Pyrophosphohydrolase"/>
    <property type="match status" value="1"/>
</dbReference>
<dbReference type="RefSeq" id="WP_188653207.1">
    <property type="nucleotide sequence ID" value="NZ_BMIN01000007.1"/>
</dbReference>
<dbReference type="Proteomes" id="UP000642571">
    <property type="component" value="Unassembled WGS sequence"/>
</dbReference>
<proteinExistence type="inferred from homology"/>
<name>A0ABQ1Q3U2_9BACI</name>
<dbReference type="Pfam" id="PF00293">
    <property type="entry name" value="NUDIX"/>
    <property type="match status" value="1"/>
</dbReference>
<dbReference type="PROSITE" id="PS51462">
    <property type="entry name" value="NUDIX"/>
    <property type="match status" value="1"/>
</dbReference>
<dbReference type="CDD" id="cd02883">
    <property type="entry name" value="NUDIX_Hydrolase"/>
    <property type="match status" value="1"/>
</dbReference>
<dbReference type="PROSITE" id="PS00893">
    <property type="entry name" value="NUDIX_BOX"/>
    <property type="match status" value="1"/>
</dbReference>
<evidence type="ECO:0000313" key="6">
    <source>
        <dbReference type="Proteomes" id="UP000642571"/>
    </source>
</evidence>
<comment type="caution">
    <text evidence="5">The sequence shown here is derived from an EMBL/GenBank/DDBJ whole genome shotgun (WGS) entry which is preliminary data.</text>
</comment>
<evidence type="ECO:0000313" key="5">
    <source>
        <dbReference type="EMBL" id="GGD11967.1"/>
    </source>
</evidence>
<evidence type="ECO:0000256" key="3">
    <source>
        <dbReference type="RuleBase" id="RU003476"/>
    </source>
</evidence>
<gene>
    <name evidence="5" type="primary">nudG</name>
    <name evidence="5" type="ORF">GCM10011389_19340</name>
</gene>
<dbReference type="PANTHER" id="PTHR43046:SF2">
    <property type="entry name" value="8-OXO-DGTP DIPHOSPHATASE-RELATED"/>
    <property type="match status" value="1"/>
</dbReference>
<dbReference type="SUPFAM" id="SSF55811">
    <property type="entry name" value="Nudix"/>
    <property type="match status" value="1"/>
</dbReference>
<accession>A0ABQ1Q3U2</accession>
<evidence type="ECO:0000256" key="1">
    <source>
        <dbReference type="ARBA" id="ARBA00001946"/>
    </source>
</evidence>
<keyword evidence="6" id="KW-1185">Reference proteome</keyword>
<reference evidence="6" key="1">
    <citation type="journal article" date="2019" name="Int. J. Syst. Evol. Microbiol.">
        <title>The Global Catalogue of Microorganisms (GCM) 10K type strain sequencing project: providing services to taxonomists for standard genome sequencing and annotation.</title>
        <authorList>
            <consortium name="The Broad Institute Genomics Platform"/>
            <consortium name="The Broad Institute Genome Sequencing Center for Infectious Disease"/>
            <person name="Wu L."/>
            <person name="Ma J."/>
        </authorList>
    </citation>
    <scope>NUCLEOTIDE SEQUENCE [LARGE SCALE GENOMIC DNA]</scope>
    <source>
        <strain evidence="6">CGMCC 1.15353</strain>
    </source>
</reference>
<protein>
    <submittedName>
        <fullName evidence="5">DNA mismatch repair protein MutT</fullName>
    </submittedName>
</protein>